<proteinExistence type="predicted"/>
<dbReference type="GO" id="GO:0055088">
    <property type="term" value="P:lipid homeostasis"/>
    <property type="evidence" value="ECO:0007669"/>
    <property type="project" value="InterPro"/>
</dbReference>
<dbReference type="Pfam" id="PF10104">
    <property type="entry name" value="Brr6_like_C_C"/>
    <property type="match status" value="1"/>
</dbReference>
<keyword evidence="2" id="KW-0472">Membrane</keyword>
<evidence type="ECO:0000256" key="1">
    <source>
        <dbReference type="SAM" id="Coils"/>
    </source>
</evidence>
<dbReference type="EMBL" id="JADGKB010000013">
    <property type="protein sequence ID" value="KAJ3260191.1"/>
    <property type="molecule type" value="Genomic_DNA"/>
</dbReference>
<reference evidence="4" key="1">
    <citation type="submission" date="2020-05" db="EMBL/GenBank/DDBJ databases">
        <title>Phylogenomic resolution of chytrid fungi.</title>
        <authorList>
            <person name="Stajich J.E."/>
            <person name="Amses K."/>
            <person name="Simmons R."/>
            <person name="Seto K."/>
            <person name="Myers J."/>
            <person name="Bonds A."/>
            <person name="Quandt C.A."/>
            <person name="Barry K."/>
            <person name="Liu P."/>
            <person name="Grigoriev I."/>
            <person name="Longcore J.E."/>
            <person name="James T.Y."/>
        </authorList>
    </citation>
    <scope>NUCLEOTIDE SEQUENCE</scope>
    <source>
        <strain evidence="4">PLAUS21</strain>
    </source>
</reference>
<dbReference type="InterPro" id="IPR018767">
    <property type="entry name" value="Brl1/Brr6_dom"/>
</dbReference>
<keyword evidence="2" id="KW-0812">Transmembrane</keyword>
<dbReference type="SMART" id="SM01042">
    <property type="entry name" value="Brr6_like_C_C"/>
    <property type="match status" value="1"/>
</dbReference>
<keyword evidence="5" id="KW-1185">Reference proteome</keyword>
<gene>
    <name evidence="4" type="ORF">HK103_001267</name>
</gene>
<dbReference type="PANTHER" id="PTHR28136:SF1">
    <property type="entry name" value="NUCLEUS EXPORT PROTEIN BRL1"/>
    <property type="match status" value="1"/>
</dbReference>
<protein>
    <recommendedName>
        <fullName evidence="3">Brl1/Brr6 domain-containing protein</fullName>
    </recommendedName>
</protein>
<evidence type="ECO:0000313" key="4">
    <source>
        <dbReference type="EMBL" id="KAJ3260191.1"/>
    </source>
</evidence>
<dbReference type="InterPro" id="IPR040202">
    <property type="entry name" value="Brl1/Brr6"/>
</dbReference>
<dbReference type="AlphaFoldDB" id="A0AAD5UJZ0"/>
<name>A0AAD5UJZ0_9FUNG</name>
<dbReference type="Proteomes" id="UP001210925">
    <property type="component" value="Unassembled WGS sequence"/>
</dbReference>
<keyword evidence="2" id="KW-1133">Transmembrane helix</keyword>
<accession>A0AAD5UJZ0</accession>
<evidence type="ECO:0000259" key="3">
    <source>
        <dbReference type="SMART" id="SM01042"/>
    </source>
</evidence>
<organism evidence="4 5">
    <name type="scientific">Boothiomyces macroporosus</name>
    <dbReference type="NCBI Taxonomy" id="261099"/>
    <lineage>
        <taxon>Eukaryota</taxon>
        <taxon>Fungi</taxon>
        <taxon>Fungi incertae sedis</taxon>
        <taxon>Chytridiomycota</taxon>
        <taxon>Chytridiomycota incertae sedis</taxon>
        <taxon>Chytridiomycetes</taxon>
        <taxon>Rhizophydiales</taxon>
        <taxon>Terramycetaceae</taxon>
        <taxon>Boothiomyces</taxon>
    </lineage>
</organism>
<keyword evidence="1" id="KW-0175">Coiled coil</keyword>
<dbReference type="GO" id="GO:0031965">
    <property type="term" value="C:nuclear membrane"/>
    <property type="evidence" value="ECO:0007669"/>
    <property type="project" value="InterPro"/>
</dbReference>
<feature type="transmembrane region" description="Helical" evidence="2">
    <location>
        <begin position="193"/>
        <end position="212"/>
    </location>
</feature>
<evidence type="ECO:0000256" key="2">
    <source>
        <dbReference type="SAM" id="Phobius"/>
    </source>
</evidence>
<feature type="coiled-coil region" evidence="1">
    <location>
        <begin position="16"/>
        <end position="93"/>
    </location>
</feature>
<dbReference type="PANTHER" id="PTHR28136">
    <property type="entry name" value="NUCLEUS EXPORT PROTEIN BRR6"/>
    <property type="match status" value="1"/>
</dbReference>
<feature type="domain" description="Brl1/Brr6" evidence="3">
    <location>
        <begin position="118"/>
        <end position="216"/>
    </location>
</feature>
<evidence type="ECO:0000313" key="5">
    <source>
        <dbReference type="Proteomes" id="UP001210925"/>
    </source>
</evidence>
<sequence length="217" mass="25778">MQTMEVDFHDNPWLSALSEFQKLKEEQERKERLKQEQRELELAEKARVEQEKLELERMEKEKQDREKQYQQQVERAKQLELEKQLQLHRLEKKLDSVSSLSLEGVHPHGQAKSHDFPFFTFLLVSTTKLTAKIHSCMTLYLENKCEDVALTIPHMQAVCNEWKACMHQPNDVERLQVIGNVLSLFLNSFFEPLSLKTTVIVTLWILICLYFTNKYRK</sequence>
<comment type="caution">
    <text evidence="4">The sequence shown here is derived from an EMBL/GenBank/DDBJ whole genome shotgun (WGS) entry which is preliminary data.</text>
</comment>
<dbReference type="GO" id="GO:0006998">
    <property type="term" value="P:nuclear envelope organization"/>
    <property type="evidence" value="ECO:0007669"/>
    <property type="project" value="InterPro"/>
</dbReference>